<dbReference type="Pfam" id="PF02144">
    <property type="entry name" value="Rad1"/>
    <property type="match status" value="1"/>
</dbReference>
<evidence type="ECO:0000256" key="2">
    <source>
        <dbReference type="ARBA" id="ARBA00010991"/>
    </source>
</evidence>
<dbReference type="PANTHER" id="PTHR10870:SF0">
    <property type="entry name" value="CELL CYCLE CHECKPOINT PROTEIN RAD1"/>
    <property type="match status" value="1"/>
</dbReference>
<keyword evidence="6" id="KW-0378">Hydrolase</keyword>
<dbReference type="Gene3D" id="3.70.10.10">
    <property type="match status" value="1"/>
</dbReference>
<protein>
    <submittedName>
        <fullName evidence="6">Checkpoint clamp complex protein Rad1</fullName>
        <ecNumber evidence="6">3.1.11.2</ecNumber>
    </submittedName>
</protein>
<dbReference type="InterPro" id="IPR003021">
    <property type="entry name" value="Rad1_Rec1_Rad17"/>
</dbReference>
<keyword evidence="4" id="KW-0234">DNA repair</keyword>
<dbReference type="GO" id="GO:0000077">
    <property type="term" value="P:DNA damage checkpoint signaling"/>
    <property type="evidence" value="ECO:0007669"/>
    <property type="project" value="InterPro"/>
</dbReference>
<comment type="similarity">
    <text evidence="2">Belongs to the rad1 family.</text>
</comment>
<name>A0A9W8LNK5_9FUNG</name>
<reference evidence="6" key="1">
    <citation type="submission" date="2022-07" db="EMBL/GenBank/DDBJ databases">
        <title>Phylogenomic reconstructions and comparative analyses of Kickxellomycotina fungi.</title>
        <authorList>
            <person name="Reynolds N.K."/>
            <person name="Stajich J.E."/>
            <person name="Barry K."/>
            <person name="Grigoriev I.V."/>
            <person name="Crous P."/>
            <person name="Smith M.E."/>
        </authorList>
    </citation>
    <scope>NUCLEOTIDE SEQUENCE</scope>
    <source>
        <strain evidence="6">BCRC 34489</strain>
    </source>
</reference>
<dbReference type="OrthoDB" id="337581at2759"/>
<evidence type="ECO:0000313" key="6">
    <source>
        <dbReference type="EMBL" id="KAJ2787388.1"/>
    </source>
</evidence>
<dbReference type="InterPro" id="IPR046938">
    <property type="entry name" value="DNA_clamp_sf"/>
</dbReference>
<organism evidence="6 7">
    <name type="scientific">Coemansia interrupta</name>
    <dbReference type="NCBI Taxonomy" id="1126814"/>
    <lineage>
        <taxon>Eukaryota</taxon>
        <taxon>Fungi</taxon>
        <taxon>Fungi incertae sedis</taxon>
        <taxon>Zoopagomycota</taxon>
        <taxon>Kickxellomycotina</taxon>
        <taxon>Kickxellomycetes</taxon>
        <taxon>Kickxellales</taxon>
        <taxon>Kickxellaceae</taxon>
        <taxon>Coemansia</taxon>
    </lineage>
</organism>
<comment type="subcellular location">
    <subcellularLocation>
        <location evidence="1">Nucleus</location>
    </subcellularLocation>
</comment>
<dbReference type="GO" id="GO:0030896">
    <property type="term" value="C:checkpoint clamp complex"/>
    <property type="evidence" value="ECO:0007669"/>
    <property type="project" value="TreeGrafter"/>
</dbReference>
<comment type="caution">
    <text evidence="6">The sequence shown here is derived from an EMBL/GenBank/DDBJ whole genome shotgun (WGS) entry which is preliminary data.</text>
</comment>
<dbReference type="EMBL" id="JANBUM010000024">
    <property type="protein sequence ID" value="KAJ2787388.1"/>
    <property type="molecule type" value="Genomic_DNA"/>
</dbReference>
<proteinExistence type="inferred from homology"/>
<keyword evidence="5" id="KW-0539">Nucleus</keyword>
<dbReference type="EC" id="3.1.11.2" evidence="6"/>
<dbReference type="Proteomes" id="UP001140172">
    <property type="component" value="Unassembled WGS sequence"/>
</dbReference>
<evidence type="ECO:0000256" key="1">
    <source>
        <dbReference type="ARBA" id="ARBA00004123"/>
    </source>
</evidence>
<evidence type="ECO:0000256" key="4">
    <source>
        <dbReference type="ARBA" id="ARBA00023204"/>
    </source>
</evidence>
<dbReference type="PRINTS" id="PR01245">
    <property type="entry name" value="RAD1REC1"/>
</dbReference>
<dbReference type="AlphaFoldDB" id="A0A9W8LNK5"/>
<dbReference type="SUPFAM" id="SSF55979">
    <property type="entry name" value="DNA clamp"/>
    <property type="match status" value="1"/>
</dbReference>
<keyword evidence="3" id="KW-0227">DNA damage</keyword>
<sequence>MASLTSRVATAANVNEDDGPPALFKAKLNNVRPLVNMLRAVGFRTRVLCTISETGLVFTVDEAQAMVAQSFFRSSLFSSFFFDASAAAAEDDQPEYVSEEGDSNNEIVTQVTLPLDKLIECLTLFYGPGSGGSSGSAHGISTSTLLGAANDLRGATTAELEYKGPGSDFELMLEENGIISACRLATFEPEPAVNLEFSRYPVVQQLIMRSDWLRDAFNELDPTSDAVSISISATEPYFRIATIGDNGSTEMTYARDERIVDAYFCNEEMENRYKLSLVLRCRSALAMSDKSKVRVNQRGFLCLQFMIPTNTDVSFVNYIFAPLVSADDEPADLQT</sequence>
<keyword evidence="7" id="KW-1185">Reference proteome</keyword>
<evidence type="ECO:0000256" key="5">
    <source>
        <dbReference type="ARBA" id="ARBA00023242"/>
    </source>
</evidence>
<gene>
    <name evidence="6" type="primary">rad1</name>
    <name evidence="6" type="ORF">GGI15_000753</name>
</gene>
<dbReference type="GO" id="GO:0006281">
    <property type="term" value="P:DNA repair"/>
    <property type="evidence" value="ECO:0007669"/>
    <property type="project" value="UniProtKB-KW"/>
</dbReference>
<accession>A0A9W8LNK5</accession>
<dbReference type="GO" id="GO:0008311">
    <property type="term" value="F:double-stranded DNA 3'-5' DNA exonuclease activity"/>
    <property type="evidence" value="ECO:0007669"/>
    <property type="project" value="UniProtKB-EC"/>
</dbReference>
<evidence type="ECO:0000313" key="7">
    <source>
        <dbReference type="Proteomes" id="UP001140172"/>
    </source>
</evidence>
<dbReference type="PANTHER" id="PTHR10870">
    <property type="entry name" value="CELL CYCLE CHECKPOINT PROTEIN RAD1"/>
    <property type="match status" value="1"/>
</dbReference>
<evidence type="ECO:0000256" key="3">
    <source>
        <dbReference type="ARBA" id="ARBA00022763"/>
    </source>
</evidence>